<dbReference type="EMBL" id="LS992241">
    <property type="protein sequence ID" value="SYX82064.1"/>
    <property type="molecule type" value="Genomic_DNA"/>
</dbReference>
<sequence>MRPIIEFCVNNMHHGTDSVMKRLEGNPEYDVLEYGCLGNCGECYMFPFALVNGEIVAGETADELYDKIMIKIDEIKAWEQLDID</sequence>
<dbReference type="Proteomes" id="UP000304148">
    <property type="component" value="Chromosome"/>
</dbReference>
<dbReference type="AlphaFoldDB" id="A0A383R6A4"/>
<dbReference type="RefSeq" id="WP_138184543.1">
    <property type="nucleotide sequence ID" value="NZ_LS992241.1"/>
</dbReference>
<reference evidence="2" key="1">
    <citation type="submission" date="2018-08" db="EMBL/GenBank/DDBJ databases">
        <authorList>
            <person name="Chevrot R."/>
        </authorList>
    </citation>
    <scope>NUCLEOTIDE SEQUENCE [LARGE SCALE GENOMIC DNA]</scope>
</reference>
<name>A0A383R6A4_PAEAL</name>
<evidence type="ECO:0000313" key="2">
    <source>
        <dbReference type="Proteomes" id="UP000304148"/>
    </source>
</evidence>
<dbReference type="NCBIfam" id="NF010190">
    <property type="entry name" value="PRK13669.1"/>
    <property type="match status" value="1"/>
</dbReference>
<proteinExistence type="predicted"/>
<evidence type="ECO:0008006" key="3">
    <source>
        <dbReference type="Google" id="ProtNLM"/>
    </source>
</evidence>
<evidence type="ECO:0000313" key="1">
    <source>
        <dbReference type="EMBL" id="SYX82064.1"/>
    </source>
</evidence>
<dbReference type="InterPro" id="IPR009910">
    <property type="entry name" value="DUF1450"/>
</dbReference>
<gene>
    <name evidence="1" type="ORF">PBLR_10484</name>
</gene>
<protein>
    <recommendedName>
        <fullName evidence="3">UDP-N-acetylmuramoylalanine--D-glutamate ligase</fullName>
    </recommendedName>
</protein>
<organism evidence="1 2">
    <name type="scientific">Paenibacillus alvei</name>
    <name type="common">Bacillus alvei</name>
    <dbReference type="NCBI Taxonomy" id="44250"/>
    <lineage>
        <taxon>Bacteria</taxon>
        <taxon>Bacillati</taxon>
        <taxon>Bacillota</taxon>
        <taxon>Bacilli</taxon>
        <taxon>Bacillales</taxon>
        <taxon>Paenibacillaceae</taxon>
        <taxon>Paenibacillus</taxon>
    </lineage>
</organism>
<accession>A0A383R6A4</accession>
<dbReference type="Pfam" id="PF07293">
    <property type="entry name" value="DUF1450"/>
    <property type="match status" value="1"/>
</dbReference>